<keyword evidence="2" id="KW-1185">Reference proteome</keyword>
<evidence type="ECO:0000313" key="2">
    <source>
        <dbReference type="Proteomes" id="UP000027178"/>
    </source>
</evidence>
<gene>
    <name evidence="1" type="ORF">KCH_23810</name>
</gene>
<dbReference type="HOGENOM" id="CLU_3184755_0_0_11"/>
<dbReference type="EMBL" id="JNBY01000077">
    <property type="protein sequence ID" value="KDN85865.1"/>
    <property type="molecule type" value="Genomic_DNA"/>
</dbReference>
<proteinExistence type="predicted"/>
<sequence length="46" mass="4792">MAADGPDARAVLDRYRMRVGADECGETGVDAGVSLERPRARCGLAG</sequence>
<dbReference type="AlphaFoldDB" id="A0A066Z6R7"/>
<evidence type="ECO:0000313" key="1">
    <source>
        <dbReference type="EMBL" id="KDN85865.1"/>
    </source>
</evidence>
<reference evidence="1 2" key="1">
    <citation type="submission" date="2014-05" db="EMBL/GenBank/DDBJ databases">
        <title>Draft Genome Sequence of Kitasatospora cheerisanensis KCTC 2395.</title>
        <authorList>
            <person name="Nam D.H."/>
        </authorList>
    </citation>
    <scope>NUCLEOTIDE SEQUENCE [LARGE SCALE GENOMIC DNA]</scope>
    <source>
        <strain evidence="1 2">KCTC 2395</strain>
    </source>
</reference>
<comment type="caution">
    <text evidence="1">The sequence shown here is derived from an EMBL/GenBank/DDBJ whole genome shotgun (WGS) entry which is preliminary data.</text>
</comment>
<dbReference type="Proteomes" id="UP000027178">
    <property type="component" value="Unassembled WGS sequence"/>
</dbReference>
<name>A0A066Z6R7_9ACTN</name>
<protein>
    <submittedName>
        <fullName evidence="1">Uncharacterized protein</fullName>
    </submittedName>
</protein>
<accession>A0A066Z6R7</accession>
<organism evidence="1 2">
    <name type="scientific">Kitasatospora cheerisanensis KCTC 2395</name>
    <dbReference type="NCBI Taxonomy" id="1348663"/>
    <lineage>
        <taxon>Bacteria</taxon>
        <taxon>Bacillati</taxon>
        <taxon>Actinomycetota</taxon>
        <taxon>Actinomycetes</taxon>
        <taxon>Kitasatosporales</taxon>
        <taxon>Streptomycetaceae</taxon>
        <taxon>Kitasatospora</taxon>
    </lineage>
</organism>